<keyword evidence="3" id="KW-0805">Transcription regulation</keyword>
<evidence type="ECO:0000256" key="1">
    <source>
        <dbReference type="ARBA" id="ARBA00022723"/>
    </source>
</evidence>
<keyword evidence="9" id="KW-1185">Reference proteome</keyword>
<dbReference type="PROSITE" id="PS50048">
    <property type="entry name" value="ZN2_CY6_FUNGAL_2"/>
    <property type="match status" value="1"/>
</dbReference>
<keyword evidence="4" id="KW-0238">DNA-binding</keyword>
<dbReference type="PANTHER" id="PTHR36206">
    <property type="entry name" value="ASPERCRYPTIN BIOSYNTHESIS CLUSTER-SPECIFIC TRANSCRIPTION REGULATOR ATNN-RELATED"/>
    <property type="match status" value="1"/>
</dbReference>
<dbReference type="SMART" id="SM00066">
    <property type="entry name" value="GAL4"/>
    <property type="match status" value="1"/>
</dbReference>
<dbReference type="CDD" id="cd00067">
    <property type="entry name" value="GAL4"/>
    <property type="match status" value="1"/>
</dbReference>
<dbReference type="SUPFAM" id="SSF57701">
    <property type="entry name" value="Zn2/Cys6 DNA-binding domain"/>
    <property type="match status" value="1"/>
</dbReference>
<reference evidence="8" key="1">
    <citation type="journal article" date="2021" name="Nat. Commun.">
        <title>Genetic determinants of endophytism in the Arabidopsis root mycobiome.</title>
        <authorList>
            <person name="Mesny F."/>
            <person name="Miyauchi S."/>
            <person name="Thiergart T."/>
            <person name="Pickel B."/>
            <person name="Atanasova L."/>
            <person name="Karlsson M."/>
            <person name="Huettel B."/>
            <person name="Barry K.W."/>
            <person name="Haridas S."/>
            <person name="Chen C."/>
            <person name="Bauer D."/>
            <person name="Andreopoulos W."/>
            <person name="Pangilinan J."/>
            <person name="LaButti K."/>
            <person name="Riley R."/>
            <person name="Lipzen A."/>
            <person name="Clum A."/>
            <person name="Drula E."/>
            <person name="Henrissat B."/>
            <person name="Kohler A."/>
            <person name="Grigoriev I.V."/>
            <person name="Martin F.M."/>
            <person name="Hacquard S."/>
        </authorList>
    </citation>
    <scope>NUCLEOTIDE SEQUENCE</scope>
    <source>
        <strain evidence="8">MPI-CAGE-CH-0235</strain>
    </source>
</reference>
<dbReference type="Gene3D" id="4.10.240.10">
    <property type="entry name" value="Zn(2)-C6 fungal-type DNA-binding domain"/>
    <property type="match status" value="1"/>
</dbReference>
<evidence type="ECO:0000313" key="8">
    <source>
        <dbReference type="EMBL" id="KAH7309776.1"/>
    </source>
</evidence>
<evidence type="ECO:0000313" key="9">
    <source>
        <dbReference type="Proteomes" id="UP000813444"/>
    </source>
</evidence>
<dbReference type="InterPro" id="IPR036864">
    <property type="entry name" value="Zn2-C6_fun-type_DNA-bd_sf"/>
</dbReference>
<name>A0A8K0SK81_9HYPO</name>
<evidence type="ECO:0000256" key="4">
    <source>
        <dbReference type="ARBA" id="ARBA00023125"/>
    </source>
</evidence>
<sequence length="634" mass="70455">MSLSPGIDYLEGFSGHSSDGGNSSSSASASANNGNSAVALAKPSGRKGSRKVRTGCITCKLRKVKCDESKPSCMRCVKTGRLCDGYLPPRAAASSSPLHAIVQLPELNSPLARHAYDYYRTKTAPILGGVIDSDFWTSIVLKTSVREPVVRHALLAVSSLHEHLDIKLREGRDEDRAFAFGEYGKAIGALRQWDARASPTAIPLIVCVLFICIEYFLEQETSAQLHISQGRQLLNMLQDSQAPEVALAKQHLVPLYTRLSLASFLYSNQPPPIPDHLKSGVAVPAEFESVEQARNFLYQIVDDALRFTMKGKPAVYSPETTQWEMQMLQETQQRLLSQFSRWNIAFTMLSASMPANKPSHPGIQHLLHIYYNASIIWISTALQPLQLAYDAHIGAFANIISHASAIINTHTFALSGYFSFETEIIGPIYWTAIKCRHPLLRRAALRLLLNDKIKERREGLWYTRETAAVASRVIAMEEQSMTDAQRATYSWHSGPDSEYSQNIFGQYSPGASDELQIPNTLPPTLIPTVRETSTLHTDISFDNLVPSDHIDAYLGRGPREPKTLNRVPIPVEISLEYNAFDPTKLESPFGIPEEDRVKNAIIGPRNDTGTWATLFRDGRAGSSDWDITRDFLKL</sequence>
<dbReference type="GO" id="GO:0003677">
    <property type="term" value="F:DNA binding"/>
    <property type="evidence" value="ECO:0007669"/>
    <property type="project" value="UniProtKB-KW"/>
</dbReference>
<evidence type="ECO:0000256" key="6">
    <source>
        <dbReference type="ARBA" id="ARBA00023242"/>
    </source>
</evidence>
<comment type="caution">
    <text evidence="8">The sequence shown here is derived from an EMBL/GenBank/DDBJ whole genome shotgun (WGS) entry which is preliminary data.</text>
</comment>
<proteinExistence type="predicted"/>
<dbReference type="InterPro" id="IPR052360">
    <property type="entry name" value="Transcr_Regulatory_Proteins"/>
</dbReference>
<evidence type="ECO:0000256" key="2">
    <source>
        <dbReference type="ARBA" id="ARBA00022833"/>
    </source>
</evidence>
<protein>
    <recommendedName>
        <fullName evidence="7">Zn(2)-C6 fungal-type domain-containing protein</fullName>
    </recommendedName>
</protein>
<evidence type="ECO:0000256" key="5">
    <source>
        <dbReference type="ARBA" id="ARBA00023163"/>
    </source>
</evidence>
<dbReference type="PROSITE" id="PS00463">
    <property type="entry name" value="ZN2_CY6_FUNGAL_1"/>
    <property type="match status" value="1"/>
</dbReference>
<gene>
    <name evidence="8" type="ORF">B0I35DRAFT_358733</name>
</gene>
<organism evidence="8 9">
    <name type="scientific">Stachybotrys elegans</name>
    <dbReference type="NCBI Taxonomy" id="80388"/>
    <lineage>
        <taxon>Eukaryota</taxon>
        <taxon>Fungi</taxon>
        <taxon>Dikarya</taxon>
        <taxon>Ascomycota</taxon>
        <taxon>Pezizomycotina</taxon>
        <taxon>Sordariomycetes</taxon>
        <taxon>Hypocreomycetidae</taxon>
        <taxon>Hypocreales</taxon>
        <taxon>Stachybotryaceae</taxon>
        <taxon>Stachybotrys</taxon>
    </lineage>
</organism>
<dbReference type="Pfam" id="PF00172">
    <property type="entry name" value="Zn_clus"/>
    <property type="match status" value="1"/>
</dbReference>
<dbReference type="GO" id="GO:0008270">
    <property type="term" value="F:zinc ion binding"/>
    <property type="evidence" value="ECO:0007669"/>
    <property type="project" value="InterPro"/>
</dbReference>
<keyword evidence="5" id="KW-0804">Transcription</keyword>
<dbReference type="GO" id="GO:0000981">
    <property type="term" value="F:DNA-binding transcription factor activity, RNA polymerase II-specific"/>
    <property type="evidence" value="ECO:0007669"/>
    <property type="project" value="InterPro"/>
</dbReference>
<evidence type="ECO:0000256" key="3">
    <source>
        <dbReference type="ARBA" id="ARBA00023015"/>
    </source>
</evidence>
<feature type="domain" description="Zn(2)-C6 fungal-type" evidence="7">
    <location>
        <begin position="55"/>
        <end position="83"/>
    </location>
</feature>
<accession>A0A8K0SK81</accession>
<dbReference type="AlphaFoldDB" id="A0A8K0SK81"/>
<evidence type="ECO:0000259" key="7">
    <source>
        <dbReference type="PROSITE" id="PS50048"/>
    </source>
</evidence>
<keyword evidence="2" id="KW-0862">Zinc</keyword>
<dbReference type="EMBL" id="JAGPNK010000013">
    <property type="protein sequence ID" value="KAH7309776.1"/>
    <property type="molecule type" value="Genomic_DNA"/>
</dbReference>
<dbReference type="InterPro" id="IPR001138">
    <property type="entry name" value="Zn2Cys6_DnaBD"/>
</dbReference>
<dbReference type="PRINTS" id="PR00755">
    <property type="entry name" value="AFLATOXINBRP"/>
</dbReference>
<dbReference type="PANTHER" id="PTHR36206:SF16">
    <property type="entry name" value="TRANSCRIPTION FACTOR DOMAIN-CONTAINING PROTEIN-RELATED"/>
    <property type="match status" value="1"/>
</dbReference>
<dbReference type="Proteomes" id="UP000813444">
    <property type="component" value="Unassembled WGS sequence"/>
</dbReference>
<dbReference type="OrthoDB" id="2593732at2759"/>
<keyword evidence="6" id="KW-0539">Nucleus</keyword>
<keyword evidence="1" id="KW-0479">Metal-binding</keyword>